<keyword evidence="2" id="KW-1133">Transmembrane helix</keyword>
<dbReference type="Pfam" id="PF05751">
    <property type="entry name" value="FixH"/>
    <property type="match status" value="1"/>
</dbReference>
<sequence>MNSPQTQALKSSPAAPRPWWRFGHVWLLISGPAIVVVAGFATLWLAIRTPDPVVADDYYKRGIEINRTLPDAAPKALLPALQGRNHAATPSQDIPEPKR</sequence>
<gene>
    <name evidence="3" type="ORF">PSQ40_09495</name>
</gene>
<feature type="transmembrane region" description="Helical" evidence="2">
    <location>
        <begin position="25"/>
        <end position="47"/>
    </location>
</feature>
<feature type="region of interest" description="Disordered" evidence="1">
    <location>
        <begin position="80"/>
        <end position="99"/>
    </location>
</feature>
<evidence type="ECO:0000313" key="3">
    <source>
        <dbReference type="EMBL" id="MDD0838802.1"/>
    </source>
</evidence>
<evidence type="ECO:0000256" key="1">
    <source>
        <dbReference type="SAM" id="MobiDB-lite"/>
    </source>
</evidence>
<dbReference type="Proteomes" id="UP001528673">
    <property type="component" value="Unassembled WGS sequence"/>
</dbReference>
<dbReference type="InterPro" id="IPR008620">
    <property type="entry name" value="FixH"/>
</dbReference>
<keyword evidence="4" id="KW-1185">Reference proteome</keyword>
<evidence type="ECO:0000256" key="2">
    <source>
        <dbReference type="SAM" id="Phobius"/>
    </source>
</evidence>
<dbReference type="RefSeq" id="WP_273951116.1">
    <property type="nucleotide sequence ID" value="NZ_JAQSIP010000003.1"/>
</dbReference>
<proteinExistence type="predicted"/>
<accession>A0ABT5MYA7</accession>
<keyword evidence="2" id="KW-0812">Transmembrane</keyword>
<name>A0ABT5MYA7_9BURK</name>
<keyword evidence="2" id="KW-0472">Membrane</keyword>
<dbReference type="EMBL" id="JAQSIP010000003">
    <property type="protein sequence ID" value="MDD0838802.1"/>
    <property type="molecule type" value="Genomic_DNA"/>
</dbReference>
<protein>
    <submittedName>
        <fullName evidence="3">FixH family protein</fullName>
    </submittedName>
</protein>
<evidence type="ECO:0000313" key="4">
    <source>
        <dbReference type="Proteomes" id="UP001528673"/>
    </source>
</evidence>
<comment type="caution">
    <text evidence="3">The sequence shown here is derived from an EMBL/GenBank/DDBJ whole genome shotgun (WGS) entry which is preliminary data.</text>
</comment>
<organism evidence="3 4">
    <name type="scientific">Curvibacter cyanobacteriorum</name>
    <dbReference type="NCBI Taxonomy" id="3026422"/>
    <lineage>
        <taxon>Bacteria</taxon>
        <taxon>Pseudomonadati</taxon>
        <taxon>Pseudomonadota</taxon>
        <taxon>Betaproteobacteria</taxon>
        <taxon>Burkholderiales</taxon>
        <taxon>Comamonadaceae</taxon>
        <taxon>Curvibacter</taxon>
    </lineage>
</organism>
<reference evidence="3 4" key="1">
    <citation type="submission" date="2023-02" db="EMBL/GenBank/DDBJ databases">
        <title>Bacterial whole genomic sequence of Curvibacter sp. HBC61.</title>
        <authorList>
            <person name="Le V."/>
            <person name="Ko S.-R."/>
            <person name="Ahn C.-Y."/>
            <person name="Oh H.-M."/>
        </authorList>
    </citation>
    <scope>NUCLEOTIDE SEQUENCE [LARGE SCALE GENOMIC DNA]</scope>
    <source>
        <strain evidence="3 4">HBC61</strain>
    </source>
</reference>